<proteinExistence type="predicted"/>
<organism evidence="3">
    <name type="scientific">mine drainage metagenome</name>
    <dbReference type="NCBI Taxonomy" id="410659"/>
    <lineage>
        <taxon>unclassified sequences</taxon>
        <taxon>metagenomes</taxon>
        <taxon>ecological metagenomes</taxon>
    </lineage>
</organism>
<keyword evidence="1" id="KW-0812">Transmembrane</keyword>
<dbReference type="AlphaFoldDB" id="T1AFI4"/>
<name>T1AFI4_9ZZZZ</name>
<evidence type="ECO:0000313" key="3">
    <source>
        <dbReference type="EMBL" id="EQD39794.1"/>
    </source>
</evidence>
<evidence type="ECO:0000259" key="2">
    <source>
        <dbReference type="Pfam" id="PF16697"/>
    </source>
</evidence>
<keyword evidence="1" id="KW-1133">Transmembrane helix</keyword>
<dbReference type="Gene3D" id="2.60.200.20">
    <property type="match status" value="1"/>
</dbReference>
<accession>T1AFI4</accession>
<gene>
    <name evidence="3" type="ORF">B1A_16727</name>
</gene>
<sequence>MRIAILAPEKIEFSSAAAAITLGSATSDDIVLAGEGVASEHARLGLDARGYVLEVRAGVAPIYVNARPVRERALLHAGDQISIGAAQVLLLGEHVREACPDDLEPDADLPPGTLNLRGVGGARSGAALSVAPTLELGADGLPVGLGAKAGSLRVFCVHGRPVLLSRDLPAGAWPRINGHVAARAWLHDGDQIAIGAQRYLVDAPADAARHDAAQAFIPPEATRPEDTAGPRREVWWLLLTAAVIALVLALLLAIRH</sequence>
<dbReference type="InterPro" id="IPR008984">
    <property type="entry name" value="SMAD_FHA_dom_sf"/>
</dbReference>
<comment type="caution">
    <text evidence="3">The sequence shown here is derived from an EMBL/GenBank/DDBJ whole genome shotgun (WGS) entry which is preliminary data.</text>
</comment>
<reference evidence="3" key="1">
    <citation type="submission" date="2013-08" db="EMBL/GenBank/DDBJ databases">
        <authorList>
            <person name="Mendez C."/>
            <person name="Richter M."/>
            <person name="Ferrer M."/>
            <person name="Sanchez J."/>
        </authorList>
    </citation>
    <scope>NUCLEOTIDE SEQUENCE</scope>
</reference>
<dbReference type="CDD" id="cd00060">
    <property type="entry name" value="FHA"/>
    <property type="match status" value="1"/>
</dbReference>
<reference evidence="3" key="2">
    <citation type="journal article" date="2014" name="ISME J.">
        <title>Microbial stratification in low pH oxic and suboxic macroscopic growths along an acid mine drainage.</title>
        <authorList>
            <person name="Mendez-Garcia C."/>
            <person name="Mesa V."/>
            <person name="Sprenger R.R."/>
            <person name="Richter M."/>
            <person name="Diez M.S."/>
            <person name="Solano J."/>
            <person name="Bargiela R."/>
            <person name="Golyshina O.V."/>
            <person name="Manteca A."/>
            <person name="Ramos J.L."/>
            <person name="Gallego J.R."/>
            <person name="Llorente I."/>
            <person name="Martins Dos Santos V.A."/>
            <person name="Jensen O.N."/>
            <person name="Pelaez A.I."/>
            <person name="Sanchez J."/>
            <person name="Ferrer M."/>
        </authorList>
    </citation>
    <scope>NUCLEOTIDE SEQUENCE</scope>
</reference>
<feature type="domain" description="YscD cytoplasmic" evidence="2">
    <location>
        <begin position="17"/>
        <end position="90"/>
    </location>
</feature>
<feature type="transmembrane region" description="Helical" evidence="1">
    <location>
        <begin position="234"/>
        <end position="254"/>
    </location>
</feature>
<dbReference type="InterPro" id="IPR032030">
    <property type="entry name" value="YscD_cytoplasmic_dom"/>
</dbReference>
<dbReference type="EMBL" id="AUZX01012290">
    <property type="protein sequence ID" value="EQD39794.1"/>
    <property type="molecule type" value="Genomic_DNA"/>
</dbReference>
<protein>
    <submittedName>
        <fullName evidence="3">Forkhead-associated domain protein</fullName>
    </submittedName>
</protein>
<dbReference type="Pfam" id="PF16697">
    <property type="entry name" value="Yop-YscD_cpl"/>
    <property type="match status" value="1"/>
</dbReference>
<keyword evidence="1" id="KW-0472">Membrane</keyword>
<dbReference type="SUPFAM" id="SSF49879">
    <property type="entry name" value="SMAD/FHA domain"/>
    <property type="match status" value="1"/>
</dbReference>
<evidence type="ECO:0000256" key="1">
    <source>
        <dbReference type="SAM" id="Phobius"/>
    </source>
</evidence>